<keyword evidence="3" id="KW-1185">Reference proteome</keyword>
<accession>A0A5D2KGZ4</accession>
<evidence type="ECO:0000256" key="1">
    <source>
        <dbReference type="SAM" id="MobiDB-lite"/>
    </source>
</evidence>
<feature type="region of interest" description="Disordered" evidence="1">
    <location>
        <begin position="1"/>
        <end position="30"/>
    </location>
</feature>
<name>A0A5D2KGZ4_GOSTO</name>
<dbReference type="AlphaFoldDB" id="A0A5D2KGZ4"/>
<reference evidence="2 3" key="1">
    <citation type="submission" date="2019-07" db="EMBL/GenBank/DDBJ databases">
        <title>WGS assembly of Gossypium tomentosum.</title>
        <authorList>
            <person name="Chen Z.J."/>
            <person name="Sreedasyam A."/>
            <person name="Ando A."/>
            <person name="Song Q."/>
            <person name="De L."/>
            <person name="Hulse-Kemp A."/>
            <person name="Ding M."/>
            <person name="Ye W."/>
            <person name="Kirkbride R."/>
            <person name="Jenkins J."/>
            <person name="Plott C."/>
            <person name="Lovell J."/>
            <person name="Lin Y.-M."/>
            <person name="Vaughn R."/>
            <person name="Liu B."/>
            <person name="Li W."/>
            <person name="Simpson S."/>
            <person name="Scheffler B."/>
            <person name="Saski C."/>
            <person name="Grover C."/>
            <person name="Hu G."/>
            <person name="Conover J."/>
            <person name="Carlson J."/>
            <person name="Shu S."/>
            <person name="Boston L."/>
            <person name="Williams M."/>
            <person name="Peterson D."/>
            <person name="Mcgee K."/>
            <person name="Jones D."/>
            <person name="Wendel J."/>
            <person name="Stelly D."/>
            <person name="Grimwood J."/>
            <person name="Schmutz J."/>
        </authorList>
    </citation>
    <scope>NUCLEOTIDE SEQUENCE [LARGE SCALE GENOMIC DNA]</scope>
    <source>
        <strain evidence="2">7179.01</strain>
    </source>
</reference>
<dbReference type="EMBL" id="CM017628">
    <property type="protein sequence ID" value="TYH65876.1"/>
    <property type="molecule type" value="Genomic_DNA"/>
</dbReference>
<gene>
    <name evidence="2" type="ORF">ES332_D06G085600v1</name>
</gene>
<sequence>MSPSPIQSWPERRGIRRRTEPGTGTEVRGHACTEARVAQCMWGEACSYGGSRARTRARHMRRESEGTSHLRHWEPLLLGFPTSDFALAAS</sequence>
<organism evidence="2 3">
    <name type="scientific">Gossypium tomentosum</name>
    <name type="common">Hawaiian cotton</name>
    <name type="synonym">Gossypium sandvicense</name>
    <dbReference type="NCBI Taxonomy" id="34277"/>
    <lineage>
        <taxon>Eukaryota</taxon>
        <taxon>Viridiplantae</taxon>
        <taxon>Streptophyta</taxon>
        <taxon>Embryophyta</taxon>
        <taxon>Tracheophyta</taxon>
        <taxon>Spermatophyta</taxon>
        <taxon>Magnoliopsida</taxon>
        <taxon>eudicotyledons</taxon>
        <taxon>Gunneridae</taxon>
        <taxon>Pentapetalae</taxon>
        <taxon>rosids</taxon>
        <taxon>malvids</taxon>
        <taxon>Malvales</taxon>
        <taxon>Malvaceae</taxon>
        <taxon>Malvoideae</taxon>
        <taxon>Gossypium</taxon>
    </lineage>
</organism>
<evidence type="ECO:0000313" key="3">
    <source>
        <dbReference type="Proteomes" id="UP000322667"/>
    </source>
</evidence>
<evidence type="ECO:0000313" key="2">
    <source>
        <dbReference type="EMBL" id="TYH65876.1"/>
    </source>
</evidence>
<dbReference type="Proteomes" id="UP000322667">
    <property type="component" value="Chromosome D06"/>
</dbReference>
<proteinExistence type="predicted"/>
<feature type="compositionally biased region" description="Basic and acidic residues" evidence="1">
    <location>
        <begin position="10"/>
        <end position="20"/>
    </location>
</feature>
<protein>
    <submittedName>
        <fullName evidence="2">Uncharacterized protein</fullName>
    </submittedName>
</protein>